<dbReference type="GO" id="GO:0004180">
    <property type="term" value="F:carboxypeptidase activity"/>
    <property type="evidence" value="ECO:0007669"/>
    <property type="project" value="UniProtKB-KW"/>
</dbReference>
<dbReference type="Gene3D" id="3.30.1380.10">
    <property type="match status" value="1"/>
</dbReference>
<feature type="domain" description="D-alanyl-D-alanine carboxypeptidase-like core" evidence="1">
    <location>
        <begin position="157"/>
        <end position="261"/>
    </location>
</feature>
<dbReference type="AlphaFoldDB" id="A0A1H2JGG9"/>
<proteinExistence type="predicted"/>
<protein>
    <submittedName>
        <fullName evidence="2">D-alanyl-D-alanine carboxypeptidase</fullName>
    </submittedName>
</protein>
<dbReference type="EMBL" id="FNLL01000012">
    <property type="protein sequence ID" value="SDU55238.1"/>
    <property type="molecule type" value="Genomic_DNA"/>
</dbReference>
<dbReference type="PANTHER" id="PTHR34385:SF1">
    <property type="entry name" value="PEPTIDOGLYCAN L-ALANYL-D-GLUTAMATE ENDOPEPTIDASE CWLK"/>
    <property type="match status" value="1"/>
</dbReference>
<dbReference type="Pfam" id="PF02557">
    <property type="entry name" value="VanY"/>
    <property type="match status" value="1"/>
</dbReference>
<sequence length="263" mass="30176">MTARPIVFASTSGAVEDHSNQFDSHIKDQLLKKRLFNKVYDEDIFLDKKLFPVLDASLARLIKMQKIVGYANFCLLNFDDAIRIGKSYSAIGSFSKKELEFFEMIFYSRVNEYGFMGEKPIKTITEKIIKKKVKKIPATGNYLYRGKPIELYNQIKKKVGDDVILTSGVRSVMKQFLLFLNKASASCGNLSMASRSLAPPGYSFHGIGDFDVGKKGYGIHNFTERFIQTKVYKKLINLGYLKFRYERDNNIGVRFEPWHIKVV</sequence>
<dbReference type="InterPro" id="IPR009045">
    <property type="entry name" value="Zn_M74/Hedgehog-like"/>
</dbReference>
<keyword evidence="2" id="KW-0121">Carboxypeptidase</keyword>
<dbReference type="GO" id="GO:0006508">
    <property type="term" value="P:proteolysis"/>
    <property type="evidence" value="ECO:0007669"/>
    <property type="project" value="InterPro"/>
</dbReference>
<dbReference type="InterPro" id="IPR003709">
    <property type="entry name" value="VanY-like_core_dom"/>
</dbReference>
<keyword evidence="3" id="KW-1185">Reference proteome</keyword>
<organism evidence="2 3">
    <name type="scientific">Desulfobacula phenolica</name>
    <dbReference type="NCBI Taxonomy" id="90732"/>
    <lineage>
        <taxon>Bacteria</taxon>
        <taxon>Pseudomonadati</taxon>
        <taxon>Thermodesulfobacteriota</taxon>
        <taxon>Desulfobacteria</taxon>
        <taxon>Desulfobacterales</taxon>
        <taxon>Desulfobacteraceae</taxon>
        <taxon>Desulfobacula</taxon>
    </lineage>
</organism>
<dbReference type="SUPFAM" id="SSF55166">
    <property type="entry name" value="Hedgehog/DD-peptidase"/>
    <property type="match status" value="1"/>
</dbReference>
<dbReference type="CDD" id="cd14814">
    <property type="entry name" value="Peptidase_M15"/>
    <property type="match status" value="1"/>
</dbReference>
<keyword evidence="2" id="KW-0378">Hydrolase</keyword>
<gene>
    <name evidence="2" type="ORF">SAMN04487931_11243</name>
</gene>
<evidence type="ECO:0000313" key="2">
    <source>
        <dbReference type="EMBL" id="SDU55238.1"/>
    </source>
</evidence>
<evidence type="ECO:0000259" key="1">
    <source>
        <dbReference type="Pfam" id="PF02557"/>
    </source>
</evidence>
<reference evidence="3" key="1">
    <citation type="submission" date="2016-10" db="EMBL/GenBank/DDBJ databases">
        <authorList>
            <person name="Varghese N."/>
            <person name="Submissions S."/>
        </authorList>
    </citation>
    <scope>NUCLEOTIDE SEQUENCE [LARGE SCALE GENOMIC DNA]</scope>
    <source>
        <strain evidence="3">DSM 3384</strain>
    </source>
</reference>
<dbReference type="PANTHER" id="PTHR34385">
    <property type="entry name" value="D-ALANYL-D-ALANINE CARBOXYPEPTIDASE"/>
    <property type="match status" value="1"/>
</dbReference>
<accession>A0A1H2JGG9</accession>
<keyword evidence="2" id="KW-0645">Protease</keyword>
<dbReference type="Proteomes" id="UP000199608">
    <property type="component" value="Unassembled WGS sequence"/>
</dbReference>
<name>A0A1H2JGG9_9BACT</name>
<evidence type="ECO:0000313" key="3">
    <source>
        <dbReference type="Proteomes" id="UP000199608"/>
    </source>
</evidence>
<dbReference type="InterPro" id="IPR052179">
    <property type="entry name" value="DD-CPase-like"/>
</dbReference>